<dbReference type="GeneID" id="9223016"/>
<organism evidence="14 15">
    <name type="scientific">Arthroderma otae (strain ATCC MYA-4605 / CBS 113480)</name>
    <name type="common">Microsporum canis</name>
    <dbReference type="NCBI Taxonomy" id="554155"/>
    <lineage>
        <taxon>Eukaryota</taxon>
        <taxon>Fungi</taxon>
        <taxon>Dikarya</taxon>
        <taxon>Ascomycota</taxon>
        <taxon>Pezizomycotina</taxon>
        <taxon>Eurotiomycetes</taxon>
        <taxon>Eurotiomycetidae</taxon>
        <taxon>Onygenales</taxon>
        <taxon>Arthrodermataceae</taxon>
        <taxon>Microsporum</taxon>
    </lineage>
</organism>
<keyword evidence="7 12" id="KW-0378">Hydrolase</keyword>
<feature type="compositionally biased region" description="Basic and acidic residues" evidence="13">
    <location>
        <begin position="35"/>
        <end position="44"/>
    </location>
</feature>
<dbReference type="VEuPathDB" id="FungiDB:MCYG_02738"/>
<evidence type="ECO:0000256" key="2">
    <source>
        <dbReference type="ARBA" id="ARBA00005307"/>
    </source>
</evidence>
<gene>
    <name evidence="14" type="ORF">MCYG_02738</name>
</gene>
<accession>C5FGN4</accession>
<keyword evidence="15" id="KW-1185">Reference proteome</keyword>
<evidence type="ECO:0000256" key="12">
    <source>
        <dbReference type="PIRNR" id="PIRNR028836"/>
    </source>
</evidence>
<evidence type="ECO:0000256" key="1">
    <source>
        <dbReference type="ARBA" id="ARBA00001946"/>
    </source>
</evidence>
<keyword evidence="8" id="KW-0067">ATP-binding</keyword>
<dbReference type="EMBL" id="DS995702">
    <property type="protein sequence ID" value="EEQ29919.1"/>
    <property type="molecule type" value="Genomic_DNA"/>
</dbReference>
<evidence type="ECO:0000256" key="13">
    <source>
        <dbReference type="SAM" id="MobiDB-lite"/>
    </source>
</evidence>
<evidence type="ECO:0000256" key="10">
    <source>
        <dbReference type="ARBA" id="ARBA00023080"/>
    </source>
</evidence>
<evidence type="ECO:0000256" key="5">
    <source>
        <dbReference type="ARBA" id="ARBA00022723"/>
    </source>
</evidence>
<sequence length="493" mass="55813">MKPSFNITTSSNESYREVHPYAVGQDHLQGSFGKDTTERQRDTPELTPEIDALKYISECHPRGIQADVRIYERQIEWIKGLLAVPFVLHSQPTAAYKENSSSLAHLAERTHNRYVEIMRDVEHLINDHIELQTTGTSERSTLKLLVPSVGTFFTPLLLEDAFKYQDKKRFISHRRFVPPSFNDIRLTLNTAQLMGLVRRSKVQLITFDGDVTLYDDGCSLMSDNPVVKRIMLLLKQNKRVGIVTAAGYSSAGKYKERLEGLLHAIKESTDLSEKQKNHLIVLGGESNFMYEFDLKSPDLLTYKPQSEWQLDEMKQWKEEDIKELLDIAEAALRDCVSNLNLPATILRKERAVGIYPLEGQRMHREQLEETVLVAQQTIETSAVGRRLPFCAFNGGSDVFVDIGDKSWGVLACQKYFGGIDRSKTLHIGDQFLSAGANDFKVSSLSNQYASFFLTTHPFVPQARLACTTAWISNPGETVQLLDELAALEQDAYM</sequence>
<dbReference type="GO" id="GO:0008253">
    <property type="term" value="F:5'-nucleotidase activity"/>
    <property type="evidence" value="ECO:0007669"/>
    <property type="project" value="InterPro"/>
</dbReference>
<dbReference type="SUPFAM" id="SSF56784">
    <property type="entry name" value="HAD-like"/>
    <property type="match status" value="1"/>
</dbReference>
<evidence type="ECO:0000256" key="8">
    <source>
        <dbReference type="ARBA" id="ARBA00022840"/>
    </source>
</evidence>
<evidence type="ECO:0000256" key="6">
    <source>
        <dbReference type="ARBA" id="ARBA00022741"/>
    </source>
</evidence>
<dbReference type="Proteomes" id="UP000002035">
    <property type="component" value="Unassembled WGS sequence"/>
</dbReference>
<dbReference type="RefSeq" id="XP_002849804.1">
    <property type="nucleotide sequence ID" value="XM_002849758.1"/>
</dbReference>
<reference evidence="15" key="1">
    <citation type="journal article" date="2012" name="MBio">
        <title>Comparative genome analysis of Trichophyton rubrum and related dermatophytes reveals candidate genes involved in infection.</title>
        <authorList>
            <person name="Martinez D.A."/>
            <person name="Oliver B.G."/>
            <person name="Graeser Y."/>
            <person name="Goldberg J.M."/>
            <person name="Li W."/>
            <person name="Martinez-Rossi N.M."/>
            <person name="Monod M."/>
            <person name="Shelest E."/>
            <person name="Barton R.C."/>
            <person name="Birch E."/>
            <person name="Brakhage A.A."/>
            <person name="Chen Z."/>
            <person name="Gurr S.J."/>
            <person name="Heiman D."/>
            <person name="Heitman J."/>
            <person name="Kosti I."/>
            <person name="Rossi A."/>
            <person name="Saif S."/>
            <person name="Samalova M."/>
            <person name="Saunders C.W."/>
            <person name="Shea T."/>
            <person name="Summerbell R.C."/>
            <person name="Xu J."/>
            <person name="Young S."/>
            <person name="Zeng Q."/>
            <person name="Birren B.W."/>
            <person name="Cuomo C.A."/>
            <person name="White T.C."/>
        </authorList>
    </citation>
    <scope>NUCLEOTIDE SEQUENCE [LARGE SCALE GENOMIC DNA]</scope>
    <source>
        <strain evidence="15">ATCC MYA-4605 / CBS 113480</strain>
    </source>
</reference>
<dbReference type="OMA" id="WGVLACQ"/>
<evidence type="ECO:0000313" key="14">
    <source>
        <dbReference type="EMBL" id="EEQ29919.1"/>
    </source>
</evidence>
<protein>
    <recommendedName>
        <fullName evidence="4 12">IMP-specific 5'-nucleotidase 1</fullName>
        <ecNumber evidence="12">3.1.3.-</ecNumber>
    </recommendedName>
</protein>
<dbReference type="PANTHER" id="PTHR28213">
    <property type="entry name" value="IMP-SPECIFIC 5'-NUCLEOTIDASE 1"/>
    <property type="match status" value="1"/>
</dbReference>
<dbReference type="GO" id="GO:0006190">
    <property type="term" value="P:inosine salvage"/>
    <property type="evidence" value="ECO:0007669"/>
    <property type="project" value="InterPro"/>
</dbReference>
<dbReference type="InterPro" id="IPR036412">
    <property type="entry name" value="HAD-like_sf"/>
</dbReference>
<keyword evidence="5" id="KW-0479">Metal-binding</keyword>
<dbReference type="GO" id="GO:0071592">
    <property type="term" value="P:nicotinic acid riboside biosynthetic process"/>
    <property type="evidence" value="ECO:0007669"/>
    <property type="project" value="TreeGrafter"/>
</dbReference>
<proteinExistence type="inferred from homology"/>
<dbReference type="PIRSF" id="PIRSF028836">
    <property type="entry name" value="ISN1"/>
    <property type="match status" value="1"/>
</dbReference>
<keyword evidence="10 12" id="KW-0546">Nucleotide metabolism</keyword>
<keyword evidence="6" id="KW-0547">Nucleotide-binding</keyword>
<comment type="function">
    <text evidence="12">IMP-specific 5'-nucleotidase involved in IMP (inositol monophosphate) degradation.</text>
</comment>
<feature type="region of interest" description="Disordered" evidence="13">
    <location>
        <begin position="26"/>
        <end position="45"/>
    </location>
</feature>
<evidence type="ECO:0000256" key="7">
    <source>
        <dbReference type="ARBA" id="ARBA00022801"/>
    </source>
</evidence>
<name>C5FGN4_ARTOC</name>
<dbReference type="STRING" id="554155.C5FGN4"/>
<dbReference type="AlphaFoldDB" id="C5FGN4"/>
<dbReference type="eggNOG" id="ENOG502QR24">
    <property type="taxonomic scope" value="Eukaryota"/>
</dbReference>
<dbReference type="GO" id="GO:0071590">
    <property type="term" value="P:nicotinamide riboside biosynthetic process"/>
    <property type="evidence" value="ECO:0007669"/>
    <property type="project" value="TreeGrafter"/>
</dbReference>
<evidence type="ECO:0000256" key="11">
    <source>
        <dbReference type="ARBA" id="ARBA00047413"/>
    </source>
</evidence>
<evidence type="ECO:0000313" key="15">
    <source>
        <dbReference type="Proteomes" id="UP000002035"/>
    </source>
</evidence>
<dbReference type="EC" id="3.1.3.-" evidence="12"/>
<comment type="subunit">
    <text evidence="3 12">Homotetramer.</text>
</comment>
<dbReference type="Pfam" id="PF06437">
    <property type="entry name" value="ISN1"/>
    <property type="match status" value="1"/>
</dbReference>
<dbReference type="HOGENOM" id="CLU_031816_1_0_1"/>
<dbReference type="OrthoDB" id="185373at2759"/>
<dbReference type="GO" id="GO:0000287">
    <property type="term" value="F:magnesium ion binding"/>
    <property type="evidence" value="ECO:0007669"/>
    <property type="project" value="InterPro"/>
</dbReference>
<comment type="cofactor">
    <cofactor evidence="1 12">
        <name>Mg(2+)</name>
        <dbReference type="ChEBI" id="CHEBI:18420"/>
    </cofactor>
</comment>
<comment type="catalytic activity">
    <reaction evidence="11">
        <text>IMP + H2O = inosine + phosphate</text>
        <dbReference type="Rhea" id="RHEA:27718"/>
        <dbReference type="ChEBI" id="CHEBI:15377"/>
        <dbReference type="ChEBI" id="CHEBI:17596"/>
        <dbReference type="ChEBI" id="CHEBI:43474"/>
        <dbReference type="ChEBI" id="CHEBI:58053"/>
        <dbReference type="EC" id="3.1.3.99"/>
    </reaction>
</comment>
<dbReference type="InterPro" id="IPR009453">
    <property type="entry name" value="ISN1"/>
</dbReference>
<evidence type="ECO:0000256" key="9">
    <source>
        <dbReference type="ARBA" id="ARBA00022842"/>
    </source>
</evidence>
<dbReference type="PANTHER" id="PTHR28213:SF1">
    <property type="entry name" value="IMP-SPECIFIC 5'-NUCLEOTIDASE 1"/>
    <property type="match status" value="1"/>
</dbReference>
<evidence type="ECO:0000256" key="4">
    <source>
        <dbReference type="ARBA" id="ARBA00015544"/>
    </source>
</evidence>
<keyword evidence="9 12" id="KW-0460">Magnesium</keyword>
<dbReference type="GO" id="GO:0005524">
    <property type="term" value="F:ATP binding"/>
    <property type="evidence" value="ECO:0007669"/>
    <property type="project" value="UniProtKB-KW"/>
</dbReference>
<evidence type="ECO:0000256" key="3">
    <source>
        <dbReference type="ARBA" id="ARBA00011881"/>
    </source>
</evidence>
<comment type="similarity">
    <text evidence="2 12">Belongs to the ISN1 family.</text>
</comment>
<dbReference type="GO" id="GO:0009117">
    <property type="term" value="P:nucleotide metabolic process"/>
    <property type="evidence" value="ECO:0007669"/>
    <property type="project" value="UniProtKB-KW"/>
</dbReference>